<name>A0A1G7G4E7_9BACT</name>
<dbReference type="AlphaFoldDB" id="A0A1G7G4E7"/>
<keyword evidence="2" id="KW-1185">Reference proteome</keyword>
<dbReference type="RefSeq" id="WP_090150163.1">
    <property type="nucleotide sequence ID" value="NZ_FNAN01000007.1"/>
</dbReference>
<accession>A0A1G7G4E7</accession>
<organism evidence="1 2">
    <name type="scientific">Dyadobacter soli</name>
    <dbReference type="NCBI Taxonomy" id="659014"/>
    <lineage>
        <taxon>Bacteria</taxon>
        <taxon>Pseudomonadati</taxon>
        <taxon>Bacteroidota</taxon>
        <taxon>Cytophagia</taxon>
        <taxon>Cytophagales</taxon>
        <taxon>Spirosomataceae</taxon>
        <taxon>Dyadobacter</taxon>
    </lineage>
</organism>
<dbReference type="EMBL" id="FNAN01000007">
    <property type="protein sequence ID" value="SDE82998.1"/>
    <property type="molecule type" value="Genomic_DNA"/>
</dbReference>
<dbReference type="Proteomes" id="UP000198748">
    <property type="component" value="Unassembled WGS sequence"/>
</dbReference>
<evidence type="ECO:0000313" key="2">
    <source>
        <dbReference type="Proteomes" id="UP000198748"/>
    </source>
</evidence>
<sequence length="171" mass="19967">MSLKPEDVYNAVKHYKEADFKTEEERIHNLMTAADLCLKERVQVPASLVQELADGLWSRTSMRFHPMRVCQCGQEKDLDCHATAEQAVEDPKEYVDQVIKESIDCSTAEGKQMLHVEITVSREGNDIVREAKVNGKVRWSERVWINAWVRDNRPRQFMDEVEQFFNPKDRI</sequence>
<dbReference type="STRING" id="659014.SAMN04487996_107119"/>
<reference evidence="2" key="1">
    <citation type="submission" date="2016-10" db="EMBL/GenBank/DDBJ databases">
        <authorList>
            <person name="Varghese N."/>
            <person name="Submissions S."/>
        </authorList>
    </citation>
    <scope>NUCLEOTIDE SEQUENCE [LARGE SCALE GENOMIC DNA]</scope>
    <source>
        <strain evidence="2">DSM 25329</strain>
    </source>
</reference>
<protein>
    <submittedName>
        <fullName evidence="1">Uncharacterized protein</fullName>
    </submittedName>
</protein>
<evidence type="ECO:0000313" key="1">
    <source>
        <dbReference type="EMBL" id="SDE82998.1"/>
    </source>
</evidence>
<gene>
    <name evidence="1" type="ORF">SAMN04487996_107119</name>
</gene>
<proteinExistence type="predicted"/>